<evidence type="ECO:0000256" key="4">
    <source>
        <dbReference type="ARBA" id="ARBA00022801"/>
    </source>
</evidence>
<evidence type="ECO:0000313" key="9">
    <source>
        <dbReference type="EMBL" id="CAD7637243.1"/>
    </source>
</evidence>
<reference evidence="9" key="1">
    <citation type="submission" date="2020-11" db="EMBL/GenBank/DDBJ databases">
        <authorList>
            <person name="Tran Van P."/>
        </authorList>
    </citation>
    <scope>NUCLEOTIDE SEQUENCE</scope>
</reference>
<evidence type="ECO:0000256" key="6">
    <source>
        <dbReference type="RuleBase" id="RU000548"/>
    </source>
</evidence>
<dbReference type="NCBIfam" id="NF004005">
    <property type="entry name" value="PRK05476.2-3"/>
    <property type="match status" value="1"/>
</dbReference>
<dbReference type="NCBIfam" id="TIGR00936">
    <property type="entry name" value="ahcY"/>
    <property type="match status" value="1"/>
</dbReference>
<dbReference type="GO" id="GO:0033353">
    <property type="term" value="P:S-adenosylmethionine cycle"/>
    <property type="evidence" value="ECO:0007669"/>
    <property type="project" value="TreeGrafter"/>
</dbReference>
<keyword evidence="10" id="KW-1185">Reference proteome</keyword>
<dbReference type="UniPathway" id="UPA00314">
    <property type="reaction ID" value="UER00076"/>
</dbReference>
<dbReference type="EMBL" id="OC914889">
    <property type="protein sequence ID" value="CAD7637243.1"/>
    <property type="molecule type" value="Genomic_DNA"/>
</dbReference>
<dbReference type="Pfam" id="PF00670">
    <property type="entry name" value="AdoHcyase_NAD"/>
    <property type="match status" value="1"/>
</dbReference>
<evidence type="ECO:0000256" key="5">
    <source>
        <dbReference type="ARBA" id="ARBA00023027"/>
    </source>
</evidence>
<comment type="catalytic activity">
    <reaction evidence="6">
        <text>S-adenosyl-L-homocysteine + H2O = L-homocysteine + adenosine</text>
        <dbReference type="Rhea" id="RHEA:21708"/>
        <dbReference type="ChEBI" id="CHEBI:15377"/>
        <dbReference type="ChEBI" id="CHEBI:16335"/>
        <dbReference type="ChEBI" id="CHEBI:57856"/>
        <dbReference type="ChEBI" id="CHEBI:58199"/>
        <dbReference type="EC" id="3.13.2.1"/>
    </reaction>
</comment>
<evidence type="ECO:0000256" key="3">
    <source>
        <dbReference type="ARBA" id="ARBA00022563"/>
    </source>
</evidence>
<dbReference type="FunFam" id="3.40.50.1480:FF:000007">
    <property type="entry name" value="Adenosylhomocysteinase"/>
    <property type="match status" value="1"/>
</dbReference>
<name>A0A7R9Q956_9ACAR</name>
<dbReference type="InterPro" id="IPR011990">
    <property type="entry name" value="TPR-like_helical_dom_sf"/>
</dbReference>
<organism evidence="9">
    <name type="scientific">Oppiella nova</name>
    <dbReference type="NCBI Taxonomy" id="334625"/>
    <lineage>
        <taxon>Eukaryota</taxon>
        <taxon>Metazoa</taxon>
        <taxon>Ecdysozoa</taxon>
        <taxon>Arthropoda</taxon>
        <taxon>Chelicerata</taxon>
        <taxon>Arachnida</taxon>
        <taxon>Acari</taxon>
        <taxon>Acariformes</taxon>
        <taxon>Sarcoptiformes</taxon>
        <taxon>Oribatida</taxon>
        <taxon>Brachypylina</taxon>
        <taxon>Oppioidea</taxon>
        <taxon>Oppiidae</taxon>
        <taxon>Oppiella</taxon>
    </lineage>
</organism>
<dbReference type="InterPro" id="IPR006597">
    <property type="entry name" value="Sel1-like"/>
</dbReference>
<keyword evidence="2" id="KW-0963">Cytoplasm</keyword>
<dbReference type="AlphaFoldDB" id="A0A7R9Q956"/>
<dbReference type="HAMAP" id="MF_00563">
    <property type="entry name" value="AdoHcyase"/>
    <property type="match status" value="1"/>
</dbReference>
<keyword evidence="4 6" id="KW-0378">Hydrolase</keyword>
<dbReference type="PANTHER" id="PTHR23420">
    <property type="entry name" value="ADENOSYLHOMOCYSTEINASE"/>
    <property type="match status" value="1"/>
</dbReference>
<gene>
    <name evidence="9" type="ORF">ONB1V03_LOCUS702</name>
</gene>
<dbReference type="Gene3D" id="3.40.50.1480">
    <property type="entry name" value="Adenosylhomocysteinase-like"/>
    <property type="match status" value="1"/>
</dbReference>
<dbReference type="Proteomes" id="UP000728032">
    <property type="component" value="Unassembled WGS sequence"/>
</dbReference>
<dbReference type="SUPFAM" id="SSF81901">
    <property type="entry name" value="HCP-like"/>
    <property type="match status" value="1"/>
</dbReference>
<keyword evidence="3 6" id="KW-0554">One-carbon metabolism</keyword>
<dbReference type="Gene3D" id="1.25.40.10">
    <property type="entry name" value="Tetratricopeptide repeat domain"/>
    <property type="match status" value="1"/>
</dbReference>
<comment type="pathway">
    <text evidence="6">Amino-acid biosynthesis; L-homocysteine biosynthesis; L-homocysteine from S-adenosyl-L-homocysteine: step 1/1.</text>
</comment>
<evidence type="ECO:0000256" key="2">
    <source>
        <dbReference type="ARBA" id="ARBA00022490"/>
    </source>
</evidence>
<dbReference type="CDD" id="cd00401">
    <property type="entry name" value="SAHH"/>
    <property type="match status" value="1"/>
</dbReference>
<dbReference type="SUPFAM" id="SSF52283">
    <property type="entry name" value="Formate/glycerate dehydrogenase catalytic domain-like"/>
    <property type="match status" value="1"/>
</dbReference>
<dbReference type="InterPro" id="IPR020082">
    <property type="entry name" value="S-Ado-L-homoCys_hydrolase_CS"/>
</dbReference>
<dbReference type="EC" id="3.13.2.1" evidence="6"/>
<dbReference type="PROSITE" id="PS00738">
    <property type="entry name" value="ADOHCYASE_1"/>
    <property type="match status" value="1"/>
</dbReference>
<dbReference type="GO" id="GO:0004013">
    <property type="term" value="F:adenosylhomocysteinase activity"/>
    <property type="evidence" value="ECO:0007669"/>
    <property type="project" value="UniProtKB-EC"/>
</dbReference>
<dbReference type="InterPro" id="IPR042172">
    <property type="entry name" value="Adenosylhomocyst_ase-like_sf"/>
</dbReference>
<dbReference type="EMBL" id="CAJPVJ010000064">
    <property type="protein sequence ID" value="CAG2160055.1"/>
    <property type="molecule type" value="Genomic_DNA"/>
</dbReference>
<dbReference type="SMART" id="SM00997">
    <property type="entry name" value="AdoHcyase_NAD"/>
    <property type="match status" value="1"/>
</dbReference>
<dbReference type="SMART" id="SM00671">
    <property type="entry name" value="SEL1"/>
    <property type="match status" value="3"/>
</dbReference>
<comment type="cofactor">
    <cofactor evidence="6">
        <name>NAD(+)</name>
        <dbReference type="ChEBI" id="CHEBI:57540"/>
    </cofactor>
    <text evidence="6">Binds 1 NAD(+) per subunit.</text>
</comment>
<dbReference type="OrthoDB" id="10007170at2759"/>
<dbReference type="PANTHER" id="PTHR23420:SF0">
    <property type="entry name" value="ADENOSYLHOMOCYSTEINASE"/>
    <property type="match status" value="1"/>
</dbReference>
<feature type="domain" description="S-adenosyl-L-homocysteine hydrolase NAD binding" evidence="8">
    <location>
        <begin position="375"/>
        <end position="550"/>
    </location>
</feature>
<dbReference type="GO" id="GO:0005829">
    <property type="term" value="C:cytosol"/>
    <property type="evidence" value="ECO:0007669"/>
    <property type="project" value="TreeGrafter"/>
</dbReference>
<evidence type="ECO:0000256" key="7">
    <source>
        <dbReference type="RuleBase" id="RU004166"/>
    </source>
</evidence>
<proteinExistence type="inferred from homology"/>
<dbReference type="SMART" id="SM00996">
    <property type="entry name" value="AdoHcyase"/>
    <property type="match status" value="1"/>
</dbReference>
<dbReference type="Gene3D" id="3.40.50.720">
    <property type="entry name" value="NAD(P)-binding Rossmann-like Domain"/>
    <property type="match status" value="1"/>
</dbReference>
<dbReference type="InterPro" id="IPR015878">
    <property type="entry name" value="Ado_hCys_hydrolase_NAD-bd"/>
</dbReference>
<dbReference type="InterPro" id="IPR000043">
    <property type="entry name" value="Adenosylhomocysteinase-like"/>
</dbReference>
<sequence>MQSEDEDNNQLAEEWALKAAQLGHVEAMYWLGEGYAYYAKDILEEDPKEAKAYFEHAHRWLEQAAKHQHPAAILELSNFYRRGDVVEKDLVKSVELVEQAAKLGEVQAMRDLVCIYEHGMGVEVDEEKADFWAEKAKSAEDTSQIETLARRFGQTFVLINNGIRELNDQYFFNIKEIVMNAVNASFTDYKVADISLADYGRKEIKLAEAEMPALMGLRKRYSAAKPLAGAKILGCIHMTIQTAVLIETLVELGAEVRWTSCNIFSTQDHAAAAIAASGVPVFAWKGETEEEYMWCLEQQINVNGTPWDANMILDDGGDLTAVVHEKYPELIAKIHGITEETTTGVQRLNEMFRDGTLKVPAINVNDSITKSKNDNKYGCRHSLNDAIKRGTDMLLSGRRALVIGYGDVGKGSAQSLRQEGMIVRVTEIDPICAMQACMDGYEVVSPYKNGVQTGKKEDINLDLLQNTDLIVTTTGNYHVCDSAMLDTLKAGSVVCNIGHFDTEIDTNYLRGYKWVEVKPQVHQVYRTENENDYLILLSEGRLVNLGNATGHPSRVMDGSFANQVLGQMHLFAEKFADLPEDQKAAQIRVELIPKKLDEEVAAAMVAGFGGVLTQLTQVQADYLGVAVEGPFKSEAYKY</sequence>
<dbReference type="Pfam" id="PF05221">
    <property type="entry name" value="AdoHcyase"/>
    <property type="match status" value="1"/>
</dbReference>
<dbReference type="GO" id="GO:0006730">
    <property type="term" value="P:one-carbon metabolic process"/>
    <property type="evidence" value="ECO:0007669"/>
    <property type="project" value="UniProtKB-KW"/>
</dbReference>
<keyword evidence="5 6" id="KW-0520">NAD</keyword>
<dbReference type="Pfam" id="PF08238">
    <property type="entry name" value="Sel1"/>
    <property type="match status" value="4"/>
</dbReference>
<accession>A0A7R9Q956</accession>
<protein>
    <recommendedName>
        <fullName evidence="6">Adenosylhomocysteinase</fullName>
        <ecNumber evidence="6">3.13.2.1</ecNumber>
    </recommendedName>
</protein>
<comment type="similarity">
    <text evidence="1 7">Belongs to the adenosylhomocysteinase family.</text>
</comment>
<evidence type="ECO:0000259" key="8">
    <source>
        <dbReference type="SMART" id="SM00997"/>
    </source>
</evidence>
<dbReference type="FunFam" id="3.40.50.1480:FF:000006">
    <property type="entry name" value="Adenosylhomocysteinase"/>
    <property type="match status" value="1"/>
</dbReference>
<dbReference type="InterPro" id="IPR036291">
    <property type="entry name" value="NAD(P)-bd_dom_sf"/>
</dbReference>
<dbReference type="PROSITE" id="PS00739">
    <property type="entry name" value="ADOHCYASE_2"/>
    <property type="match status" value="1"/>
</dbReference>
<dbReference type="SUPFAM" id="SSF51735">
    <property type="entry name" value="NAD(P)-binding Rossmann-fold domains"/>
    <property type="match status" value="1"/>
</dbReference>
<evidence type="ECO:0000313" key="10">
    <source>
        <dbReference type="Proteomes" id="UP000728032"/>
    </source>
</evidence>
<evidence type="ECO:0000256" key="1">
    <source>
        <dbReference type="ARBA" id="ARBA00007122"/>
    </source>
</evidence>